<gene>
    <name evidence="1" type="ORF">NOCA180104</name>
</gene>
<name>A0A2P2CKJ2_9ZZZZ</name>
<accession>A0A2P2CKJ2</accession>
<reference evidence="1" key="1">
    <citation type="submission" date="2015-08" db="EMBL/GenBank/DDBJ databases">
        <authorList>
            <person name="Babu N.S."/>
            <person name="Beckwith C.J."/>
            <person name="Beseler K.G."/>
            <person name="Brison A."/>
            <person name="Carone J.V."/>
            <person name="Caskin T.P."/>
            <person name="Diamond M."/>
            <person name="Durham M.E."/>
            <person name="Foxe J.M."/>
            <person name="Go M."/>
            <person name="Henderson B.A."/>
            <person name="Jones I.B."/>
            <person name="McGettigan J.A."/>
            <person name="Micheletti S.J."/>
            <person name="Nasrallah M.E."/>
            <person name="Ortiz D."/>
            <person name="Piller C.R."/>
            <person name="Privatt S.R."/>
            <person name="Schneider S.L."/>
            <person name="Sharp S."/>
            <person name="Smith T.C."/>
            <person name="Stanton J.D."/>
            <person name="Ullery H.E."/>
            <person name="Wilson R.J."/>
            <person name="Serrano M.G."/>
            <person name="Buck G."/>
            <person name="Lee V."/>
            <person name="Wang Y."/>
            <person name="Carvalho R."/>
            <person name="Voegtly L."/>
            <person name="Shi R."/>
            <person name="Duckworth R."/>
            <person name="Johnson A."/>
            <person name="Loviza R."/>
            <person name="Walstead R."/>
            <person name="Shah Z."/>
            <person name="Kiflezghi M."/>
            <person name="Wade K."/>
            <person name="Ball S.L."/>
            <person name="Bradley K.W."/>
            <person name="Asai D.J."/>
            <person name="Bowman C.A."/>
            <person name="Russell D.A."/>
            <person name="Pope W.H."/>
            <person name="Jacobs-Sera D."/>
            <person name="Hendrix R.W."/>
            <person name="Hatfull G.F."/>
        </authorList>
    </citation>
    <scope>NUCLEOTIDE SEQUENCE</scope>
</reference>
<dbReference type="InterPro" id="IPR046658">
    <property type="entry name" value="DUF6767"/>
</dbReference>
<dbReference type="AlphaFoldDB" id="A0A2P2CKJ2"/>
<evidence type="ECO:0000313" key="1">
    <source>
        <dbReference type="EMBL" id="CUR62460.1"/>
    </source>
</evidence>
<protein>
    <submittedName>
        <fullName evidence="1">Uncharacterized protein</fullName>
    </submittedName>
</protein>
<proteinExistence type="predicted"/>
<sequence length="63" mass="6831">MTTVAARCPLRPGDWCTLCVPGATGPQDCPTVAEVMRDPDLRERLAELRREAAGVSPRGPRRA</sequence>
<dbReference type="Pfam" id="PF20555">
    <property type="entry name" value="DUF6767"/>
    <property type="match status" value="1"/>
</dbReference>
<dbReference type="EMBL" id="CZKB01000028">
    <property type="protein sequence ID" value="CUR62460.1"/>
    <property type="molecule type" value="Genomic_DNA"/>
</dbReference>
<organism evidence="1">
    <name type="scientific">metagenome</name>
    <dbReference type="NCBI Taxonomy" id="256318"/>
    <lineage>
        <taxon>unclassified sequences</taxon>
        <taxon>metagenomes</taxon>
    </lineage>
</organism>